<dbReference type="KEGG" id="dlu:A6035_17455"/>
<evidence type="ECO:0000256" key="4">
    <source>
        <dbReference type="ARBA" id="ARBA00023008"/>
    </source>
</evidence>
<dbReference type="InterPro" id="IPR032694">
    <property type="entry name" value="CopC/D"/>
</dbReference>
<dbReference type="EMBL" id="CP015452">
    <property type="protein sequence ID" value="AWH94169.1"/>
    <property type="molecule type" value="Genomic_DNA"/>
</dbReference>
<dbReference type="AlphaFoldDB" id="A0A2S1RCY6"/>
<reference evidence="12 16" key="1">
    <citation type="submission" date="2016-04" db="EMBL/GenBank/DDBJ databases">
        <title>Complete genome sequence of Dietzia lutea YIM 80766T, a strain isolated from desert soil in Egypt.</title>
        <authorList>
            <person name="Zhao J."/>
            <person name="Hu B."/>
            <person name="Geng S."/>
            <person name="Nie Y."/>
            <person name="Tang Y."/>
        </authorList>
    </citation>
    <scope>NUCLEOTIDE SEQUENCE [LARGE SCALE GENOMIC DNA]</scope>
    <source>
        <strain evidence="12 16">YIM 80766</strain>
        <plasmid evidence="12 16">unnamed2</plasmid>
        <plasmid evidence="14 16">unnamed3</plasmid>
    </source>
</reference>
<dbReference type="InterPro" id="IPR007348">
    <property type="entry name" value="CopC_dom"/>
</dbReference>
<feature type="compositionally biased region" description="Acidic residues" evidence="5">
    <location>
        <begin position="174"/>
        <end position="188"/>
    </location>
</feature>
<sequence length="224" mass="21541">MTQLRGRLASVAVAAALLGGATAPAVMLAPVAAAHSVLISVDPEDGSQLDTAPEQIVLIFNEEVNQNFASVAVTAGDDRTNRVTGEPMVDGETVTARVDDLAPGAYTVGYRVTSADGHVVSGSSVFTVADAEGGAGADGGAAGADGGGEAEGGAGAEDSDAGGATASDAGGESADADATEADVADETSGESSGVNPVIWVVGGLAVLLIGGAFVLLRRGGGSGS</sequence>
<dbReference type="Proteomes" id="UP000244928">
    <property type="component" value="Plasmid unnamed3"/>
</dbReference>
<feature type="transmembrane region" description="Helical" evidence="6">
    <location>
        <begin position="197"/>
        <end position="216"/>
    </location>
</feature>
<dbReference type="GO" id="GO:0006825">
    <property type="term" value="P:copper ion transport"/>
    <property type="evidence" value="ECO:0007669"/>
    <property type="project" value="InterPro"/>
</dbReference>
<dbReference type="KEGG" id="dlu:A6035_01590"/>
<dbReference type="EMBL" id="CP015449">
    <property type="protein sequence ID" value="AWH91078.1"/>
    <property type="molecule type" value="Genomic_DNA"/>
</dbReference>
<dbReference type="EMBL" id="CP015451">
    <property type="protein sequence ID" value="AWH94130.1"/>
    <property type="molecule type" value="Genomic_DNA"/>
</dbReference>
<dbReference type="KEGG" id="dlu:A6035_17745"/>
<keyword evidence="12" id="KW-0614">Plasmid</keyword>
<dbReference type="KEGG" id="dlu:A6035_17715"/>
<keyword evidence="2" id="KW-0479">Metal-binding</keyword>
<dbReference type="Proteomes" id="UP000244928">
    <property type="component" value="Chromosome"/>
</dbReference>
<protein>
    <submittedName>
        <fullName evidence="12">Copper resistance protein</fullName>
    </submittedName>
</protein>
<dbReference type="EMBL" id="CP015452">
    <property type="protein sequence ID" value="AWH94164.1"/>
    <property type="molecule type" value="Genomic_DNA"/>
</dbReference>
<accession>A0A2S1RCY6</accession>
<feature type="compositionally biased region" description="Gly residues" evidence="5">
    <location>
        <begin position="137"/>
        <end position="155"/>
    </location>
</feature>
<dbReference type="EMBL" id="CP015451">
    <property type="protein sequence ID" value="AWH94140.1"/>
    <property type="molecule type" value="Genomic_DNA"/>
</dbReference>
<dbReference type="OrthoDB" id="5242236at2"/>
<dbReference type="RefSeq" id="WP_108846347.1">
    <property type="nucleotide sequence ID" value="NZ_CP015449.1"/>
</dbReference>
<dbReference type="EMBL" id="CP015451">
    <property type="protein sequence ID" value="AWH94135.1"/>
    <property type="molecule type" value="Genomic_DNA"/>
</dbReference>
<geneLocation type="plasmid" evidence="12 16">
    <name>unnamed2</name>
</geneLocation>
<dbReference type="KEGG" id="dlu:A6035_17425"/>
<dbReference type="InterPro" id="IPR014756">
    <property type="entry name" value="Ig_E-set"/>
</dbReference>
<evidence type="ECO:0000313" key="12">
    <source>
        <dbReference type="EMBL" id="AWH94135.1"/>
    </source>
</evidence>
<dbReference type="PANTHER" id="PTHR34820:SF4">
    <property type="entry name" value="INNER MEMBRANE PROTEIN YEBZ"/>
    <property type="match status" value="1"/>
</dbReference>
<dbReference type="KEGG" id="dlu:A6035_01560"/>
<feature type="compositionally biased region" description="Low complexity" evidence="5">
    <location>
        <begin position="161"/>
        <end position="173"/>
    </location>
</feature>
<gene>
    <name evidence="9" type="ORF">A6035_01560</name>
    <name evidence="10" type="ORF">A6035_01590</name>
    <name evidence="11" type="ORF">A6035_17425</name>
    <name evidence="12" type="ORF">A6035_17455</name>
    <name evidence="13" type="ORF">A6035_17490</name>
    <name evidence="14" type="ORF">A6035_17715</name>
    <name evidence="15" type="ORF">A6035_17745</name>
</gene>
<name>A0A2S1RCY6_9ACTN</name>
<evidence type="ECO:0000259" key="8">
    <source>
        <dbReference type="Pfam" id="PF04234"/>
    </source>
</evidence>
<evidence type="ECO:0000313" key="16">
    <source>
        <dbReference type="Proteomes" id="UP000244928"/>
    </source>
</evidence>
<organism evidence="12 16">
    <name type="scientific">Dietzia lutea</name>
    <dbReference type="NCBI Taxonomy" id="546160"/>
    <lineage>
        <taxon>Bacteria</taxon>
        <taxon>Bacillati</taxon>
        <taxon>Actinomycetota</taxon>
        <taxon>Actinomycetes</taxon>
        <taxon>Mycobacteriales</taxon>
        <taxon>Dietziaceae</taxon>
        <taxon>Dietzia</taxon>
    </lineage>
</organism>
<evidence type="ECO:0000313" key="10">
    <source>
        <dbReference type="EMBL" id="AWH91082.1"/>
    </source>
</evidence>
<keyword evidence="3 7" id="KW-0732">Signal</keyword>
<evidence type="ECO:0000256" key="5">
    <source>
        <dbReference type="SAM" id="MobiDB-lite"/>
    </source>
</evidence>
<dbReference type="Proteomes" id="UP000244928">
    <property type="component" value="Plasmid unnamed2"/>
</dbReference>
<dbReference type="PANTHER" id="PTHR34820">
    <property type="entry name" value="INNER MEMBRANE PROTEIN YEBZ"/>
    <property type="match status" value="1"/>
</dbReference>
<evidence type="ECO:0000313" key="14">
    <source>
        <dbReference type="EMBL" id="AWH94164.1"/>
    </source>
</evidence>
<dbReference type="GO" id="GO:0046688">
    <property type="term" value="P:response to copper ion"/>
    <property type="evidence" value="ECO:0007669"/>
    <property type="project" value="InterPro"/>
</dbReference>
<feature type="signal peptide" evidence="7">
    <location>
        <begin position="1"/>
        <end position="25"/>
    </location>
</feature>
<dbReference type="GO" id="GO:0042597">
    <property type="term" value="C:periplasmic space"/>
    <property type="evidence" value="ECO:0007669"/>
    <property type="project" value="InterPro"/>
</dbReference>
<dbReference type="InterPro" id="IPR014755">
    <property type="entry name" value="Cu-Rt/internalin_Ig-like"/>
</dbReference>
<evidence type="ECO:0000256" key="7">
    <source>
        <dbReference type="SAM" id="SignalP"/>
    </source>
</evidence>
<keyword evidence="4" id="KW-0186">Copper</keyword>
<keyword evidence="16" id="KW-1185">Reference proteome</keyword>
<keyword evidence="6" id="KW-0472">Membrane</keyword>
<evidence type="ECO:0000313" key="15">
    <source>
        <dbReference type="EMBL" id="AWH94169.1"/>
    </source>
</evidence>
<dbReference type="GO" id="GO:0030313">
    <property type="term" value="C:cell envelope"/>
    <property type="evidence" value="ECO:0007669"/>
    <property type="project" value="UniProtKB-SubCell"/>
</dbReference>
<dbReference type="GO" id="GO:0005886">
    <property type="term" value="C:plasma membrane"/>
    <property type="evidence" value="ECO:0007669"/>
    <property type="project" value="TreeGrafter"/>
</dbReference>
<dbReference type="Gene3D" id="2.60.40.1220">
    <property type="match status" value="1"/>
</dbReference>
<keyword evidence="6" id="KW-1133">Transmembrane helix</keyword>
<evidence type="ECO:0000313" key="11">
    <source>
        <dbReference type="EMBL" id="AWH94130.1"/>
    </source>
</evidence>
<geneLocation type="plasmid" evidence="14 16">
    <name>unnamed3</name>
</geneLocation>
<evidence type="ECO:0000313" key="13">
    <source>
        <dbReference type="EMBL" id="AWH94140.1"/>
    </source>
</evidence>
<evidence type="ECO:0000256" key="6">
    <source>
        <dbReference type="SAM" id="Phobius"/>
    </source>
</evidence>
<dbReference type="GO" id="GO:0005507">
    <property type="term" value="F:copper ion binding"/>
    <property type="evidence" value="ECO:0007669"/>
    <property type="project" value="InterPro"/>
</dbReference>
<feature type="region of interest" description="Disordered" evidence="5">
    <location>
        <begin position="137"/>
        <end position="192"/>
    </location>
</feature>
<evidence type="ECO:0000313" key="9">
    <source>
        <dbReference type="EMBL" id="AWH91078.1"/>
    </source>
</evidence>
<proteinExistence type="predicted"/>
<dbReference type="Pfam" id="PF04234">
    <property type="entry name" value="CopC"/>
    <property type="match status" value="1"/>
</dbReference>
<dbReference type="SUPFAM" id="SSF81296">
    <property type="entry name" value="E set domains"/>
    <property type="match status" value="1"/>
</dbReference>
<keyword evidence="6" id="KW-0812">Transmembrane</keyword>
<feature type="chain" id="PRO_5044578831" evidence="7">
    <location>
        <begin position="26"/>
        <end position="224"/>
    </location>
</feature>
<dbReference type="EMBL" id="CP015449">
    <property type="protein sequence ID" value="AWH91082.1"/>
    <property type="molecule type" value="Genomic_DNA"/>
</dbReference>
<evidence type="ECO:0000256" key="2">
    <source>
        <dbReference type="ARBA" id="ARBA00022723"/>
    </source>
</evidence>
<evidence type="ECO:0000256" key="3">
    <source>
        <dbReference type="ARBA" id="ARBA00022729"/>
    </source>
</evidence>
<evidence type="ECO:0000256" key="1">
    <source>
        <dbReference type="ARBA" id="ARBA00004196"/>
    </source>
</evidence>
<feature type="domain" description="CopC" evidence="8">
    <location>
        <begin position="35"/>
        <end position="128"/>
    </location>
</feature>
<dbReference type="KEGG" id="dlu:A6035_17490"/>
<comment type="subcellular location">
    <subcellularLocation>
        <location evidence="1">Cell envelope</location>
    </subcellularLocation>
</comment>